<keyword evidence="1" id="KW-0472">Membrane</keyword>
<sequence length="149" mass="15978">MTTLAPAAKPDPWTYRALLTPSARYLAVVVMAISFVFPIKGLGVDLCILHATTGLPCPGCGLSRAISAISQGDFSTAIALNPFALLAWPLFLVLALVTLAPRSVYTRFEAWVSSHSAPIARGYRICFTAFAAFGAIRFLVFLGLGERFP</sequence>
<dbReference type="Proteomes" id="UP001291309">
    <property type="component" value="Unassembled WGS sequence"/>
</dbReference>
<dbReference type="EMBL" id="JAXIVS010000007">
    <property type="protein sequence ID" value="MDY7229182.1"/>
    <property type="molecule type" value="Genomic_DNA"/>
</dbReference>
<keyword evidence="1" id="KW-0812">Transmembrane</keyword>
<name>A0ABU5H8T9_9BACT</name>
<organism evidence="2 3">
    <name type="scientific">Hyalangium rubrum</name>
    <dbReference type="NCBI Taxonomy" id="3103134"/>
    <lineage>
        <taxon>Bacteria</taxon>
        <taxon>Pseudomonadati</taxon>
        <taxon>Myxococcota</taxon>
        <taxon>Myxococcia</taxon>
        <taxon>Myxococcales</taxon>
        <taxon>Cystobacterineae</taxon>
        <taxon>Archangiaceae</taxon>
        <taxon>Hyalangium</taxon>
    </lineage>
</organism>
<evidence type="ECO:0000313" key="3">
    <source>
        <dbReference type="Proteomes" id="UP001291309"/>
    </source>
</evidence>
<dbReference type="InterPro" id="IPR021215">
    <property type="entry name" value="DUF2752"/>
</dbReference>
<accession>A0ABU5H8T9</accession>
<feature type="transmembrane region" description="Helical" evidence="1">
    <location>
        <begin position="122"/>
        <end position="144"/>
    </location>
</feature>
<evidence type="ECO:0000256" key="1">
    <source>
        <dbReference type="SAM" id="Phobius"/>
    </source>
</evidence>
<keyword evidence="3" id="KW-1185">Reference proteome</keyword>
<proteinExistence type="predicted"/>
<keyword evidence="1" id="KW-1133">Transmembrane helix</keyword>
<reference evidence="2 3" key="1">
    <citation type="submission" date="2023-12" db="EMBL/GenBank/DDBJ databases">
        <title>the genome sequence of Hyalangium sp. s54d21.</title>
        <authorList>
            <person name="Zhang X."/>
        </authorList>
    </citation>
    <scope>NUCLEOTIDE SEQUENCE [LARGE SCALE GENOMIC DNA]</scope>
    <source>
        <strain evidence="3">s54d21</strain>
    </source>
</reference>
<dbReference type="RefSeq" id="WP_321547902.1">
    <property type="nucleotide sequence ID" value="NZ_JAXIVS010000007.1"/>
</dbReference>
<gene>
    <name evidence="2" type="ORF">SYV04_22405</name>
</gene>
<protein>
    <submittedName>
        <fullName evidence="2">DUF2752 domain-containing protein</fullName>
    </submittedName>
</protein>
<comment type="caution">
    <text evidence="2">The sequence shown here is derived from an EMBL/GenBank/DDBJ whole genome shotgun (WGS) entry which is preliminary data.</text>
</comment>
<evidence type="ECO:0000313" key="2">
    <source>
        <dbReference type="EMBL" id="MDY7229182.1"/>
    </source>
</evidence>
<feature type="transmembrane region" description="Helical" evidence="1">
    <location>
        <begin position="83"/>
        <end position="101"/>
    </location>
</feature>
<dbReference type="Pfam" id="PF10825">
    <property type="entry name" value="DUF2752"/>
    <property type="match status" value="1"/>
</dbReference>
<feature type="transmembrane region" description="Helical" evidence="1">
    <location>
        <begin position="25"/>
        <end position="43"/>
    </location>
</feature>